<name>A0A939PKY4_9ACTN</name>
<sequence>MDAEVIVVGAGPTGLMLANELALAGVDALVVERLAERSGQSKALNLQPRSAQILDMRGMLQPLVERAIVSLSRSHFAGLSIDYRPLGENQLGIRQARVEECLETRLISTPLRAGRG</sequence>
<keyword evidence="3" id="KW-1185">Reference proteome</keyword>
<reference evidence="2" key="1">
    <citation type="submission" date="2021-03" db="EMBL/GenBank/DDBJ databases">
        <authorList>
            <person name="Kanchanasin P."/>
            <person name="Saeng-In P."/>
            <person name="Phongsopitanun W."/>
            <person name="Yuki M."/>
            <person name="Kudo T."/>
            <person name="Ohkuma M."/>
            <person name="Tanasupawat S."/>
        </authorList>
    </citation>
    <scope>NUCLEOTIDE SEQUENCE</scope>
    <source>
        <strain evidence="2">GKU 128</strain>
    </source>
</reference>
<dbReference type="InterPro" id="IPR002938">
    <property type="entry name" value="FAD-bd"/>
</dbReference>
<dbReference type="EMBL" id="JAGEOJ010000025">
    <property type="protein sequence ID" value="MBO2454235.1"/>
    <property type="molecule type" value="Genomic_DNA"/>
</dbReference>
<evidence type="ECO:0000313" key="2">
    <source>
        <dbReference type="EMBL" id="MBO2454235.1"/>
    </source>
</evidence>
<dbReference type="Proteomes" id="UP000669179">
    <property type="component" value="Unassembled WGS sequence"/>
</dbReference>
<keyword evidence="2" id="KW-0503">Monooxygenase</keyword>
<protein>
    <submittedName>
        <fullName evidence="2">FAD-dependent monooxygenase</fullName>
    </submittedName>
</protein>
<dbReference type="AlphaFoldDB" id="A0A939PKY4"/>
<dbReference type="InterPro" id="IPR036188">
    <property type="entry name" value="FAD/NAD-bd_sf"/>
</dbReference>
<proteinExistence type="predicted"/>
<dbReference type="GO" id="GO:0071949">
    <property type="term" value="F:FAD binding"/>
    <property type="evidence" value="ECO:0007669"/>
    <property type="project" value="InterPro"/>
</dbReference>
<evidence type="ECO:0000259" key="1">
    <source>
        <dbReference type="Pfam" id="PF01494"/>
    </source>
</evidence>
<organism evidence="2 3">
    <name type="scientific">Actinomadura barringtoniae</name>
    <dbReference type="NCBI Taxonomy" id="1427535"/>
    <lineage>
        <taxon>Bacteria</taxon>
        <taxon>Bacillati</taxon>
        <taxon>Actinomycetota</taxon>
        <taxon>Actinomycetes</taxon>
        <taxon>Streptosporangiales</taxon>
        <taxon>Thermomonosporaceae</taxon>
        <taxon>Actinomadura</taxon>
    </lineage>
</organism>
<comment type="caution">
    <text evidence="2">The sequence shown here is derived from an EMBL/GenBank/DDBJ whole genome shotgun (WGS) entry which is preliminary data.</text>
</comment>
<evidence type="ECO:0000313" key="3">
    <source>
        <dbReference type="Proteomes" id="UP000669179"/>
    </source>
</evidence>
<dbReference type="Pfam" id="PF01494">
    <property type="entry name" value="FAD_binding_3"/>
    <property type="match status" value="1"/>
</dbReference>
<dbReference type="SUPFAM" id="SSF51905">
    <property type="entry name" value="FAD/NAD(P)-binding domain"/>
    <property type="match status" value="1"/>
</dbReference>
<accession>A0A939PKY4</accession>
<dbReference type="RefSeq" id="WP_208262442.1">
    <property type="nucleotide sequence ID" value="NZ_JAGEOJ010000025.1"/>
</dbReference>
<feature type="domain" description="FAD-binding" evidence="1">
    <location>
        <begin position="3"/>
        <end position="103"/>
    </location>
</feature>
<gene>
    <name evidence="2" type="ORF">J4573_44610</name>
</gene>
<keyword evidence="2" id="KW-0560">Oxidoreductase</keyword>
<dbReference type="Gene3D" id="3.50.50.60">
    <property type="entry name" value="FAD/NAD(P)-binding domain"/>
    <property type="match status" value="1"/>
</dbReference>
<dbReference type="GO" id="GO:0004497">
    <property type="term" value="F:monooxygenase activity"/>
    <property type="evidence" value="ECO:0007669"/>
    <property type="project" value="UniProtKB-KW"/>
</dbReference>